<dbReference type="PANTHER" id="PTHR12526">
    <property type="entry name" value="GLYCOSYLTRANSFERASE"/>
    <property type="match status" value="1"/>
</dbReference>
<reference evidence="3 4" key="1">
    <citation type="submission" date="2012-06" db="EMBL/GenBank/DDBJ databases">
        <title>Complete genome of Terriglobus roseus DSM 18391.</title>
        <authorList>
            <consortium name="US DOE Joint Genome Institute (JGI-PGF)"/>
            <person name="Lucas S."/>
            <person name="Copeland A."/>
            <person name="Lapidus A."/>
            <person name="Glavina del Rio T."/>
            <person name="Dalin E."/>
            <person name="Tice H."/>
            <person name="Bruce D."/>
            <person name="Goodwin L."/>
            <person name="Pitluck S."/>
            <person name="Peters L."/>
            <person name="Mikhailova N."/>
            <person name="Munk A.C.C."/>
            <person name="Kyrpides N."/>
            <person name="Mavromatis K."/>
            <person name="Ivanova N."/>
            <person name="Brettin T."/>
            <person name="Detter J.C."/>
            <person name="Han C."/>
            <person name="Larimer F."/>
            <person name="Land M."/>
            <person name="Hauser L."/>
            <person name="Markowitz V."/>
            <person name="Cheng J.-F."/>
            <person name="Hugenholtz P."/>
            <person name="Woyke T."/>
            <person name="Wu D."/>
            <person name="Brambilla E."/>
            <person name="Klenk H.-P."/>
            <person name="Eisen J.A."/>
        </authorList>
    </citation>
    <scope>NUCLEOTIDE SEQUENCE [LARGE SCALE GENOMIC DNA]</scope>
    <source>
        <strain evidence="4">DSM 18391 / NRRL B-41598 / KBS 63</strain>
    </source>
</reference>
<dbReference type="InterPro" id="IPR028098">
    <property type="entry name" value="Glyco_trans_4-like_N"/>
</dbReference>
<evidence type="ECO:0000259" key="2">
    <source>
        <dbReference type="Pfam" id="PF13439"/>
    </source>
</evidence>
<feature type="domain" description="Glycosyltransferase subfamily 4-like N-terminal" evidence="2">
    <location>
        <begin position="126"/>
        <end position="197"/>
    </location>
</feature>
<evidence type="ECO:0000259" key="1">
    <source>
        <dbReference type="Pfam" id="PF00534"/>
    </source>
</evidence>
<gene>
    <name evidence="3" type="ordered locus">Terro_0418</name>
</gene>
<dbReference type="GO" id="GO:0016757">
    <property type="term" value="F:glycosyltransferase activity"/>
    <property type="evidence" value="ECO:0007669"/>
    <property type="project" value="InterPro"/>
</dbReference>
<dbReference type="eggNOG" id="COG0438">
    <property type="taxonomic scope" value="Bacteria"/>
</dbReference>
<dbReference type="OrthoDB" id="9806653at2"/>
<dbReference type="EMBL" id="CP003379">
    <property type="protein sequence ID" value="AFL86765.1"/>
    <property type="molecule type" value="Genomic_DNA"/>
</dbReference>
<evidence type="ECO:0000313" key="4">
    <source>
        <dbReference type="Proteomes" id="UP000006056"/>
    </source>
</evidence>
<dbReference type="RefSeq" id="WP_014784334.1">
    <property type="nucleotide sequence ID" value="NC_018014.1"/>
</dbReference>
<dbReference type="Pfam" id="PF13439">
    <property type="entry name" value="Glyco_transf_4"/>
    <property type="match status" value="1"/>
</dbReference>
<name>I3ZBZ7_TERRK</name>
<accession>I3ZBZ7</accession>
<evidence type="ECO:0000313" key="3">
    <source>
        <dbReference type="EMBL" id="AFL86765.1"/>
    </source>
</evidence>
<dbReference type="CDD" id="cd03801">
    <property type="entry name" value="GT4_PimA-like"/>
    <property type="match status" value="1"/>
</dbReference>
<dbReference type="Gene3D" id="3.40.50.2000">
    <property type="entry name" value="Glycogen Phosphorylase B"/>
    <property type="match status" value="2"/>
</dbReference>
<protein>
    <submittedName>
        <fullName evidence="3">Glycosyltransferase</fullName>
    </submittedName>
</protein>
<dbReference type="SUPFAM" id="SSF53756">
    <property type="entry name" value="UDP-Glycosyltransferase/glycogen phosphorylase"/>
    <property type="match status" value="1"/>
</dbReference>
<dbReference type="HOGENOM" id="CLU_009583_37_1_0"/>
<keyword evidence="3" id="KW-0808">Transferase</keyword>
<dbReference type="InterPro" id="IPR001296">
    <property type="entry name" value="Glyco_trans_1"/>
</dbReference>
<organism evidence="3 4">
    <name type="scientific">Terriglobus roseus (strain DSM 18391 / NRRL B-41598 / KBS 63)</name>
    <dbReference type="NCBI Taxonomy" id="926566"/>
    <lineage>
        <taxon>Bacteria</taxon>
        <taxon>Pseudomonadati</taxon>
        <taxon>Acidobacteriota</taxon>
        <taxon>Terriglobia</taxon>
        <taxon>Terriglobales</taxon>
        <taxon>Acidobacteriaceae</taxon>
        <taxon>Terriglobus</taxon>
    </lineage>
</organism>
<dbReference type="AlphaFoldDB" id="I3ZBZ7"/>
<feature type="domain" description="Glycosyl transferase family 1" evidence="1">
    <location>
        <begin position="212"/>
        <end position="360"/>
    </location>
</feature>
<keyword evidence="4" id="KW-1185">Reference proteome</keyword>
<dbReference type="STRING" id="926566.Terro_0418"/>
<dbReference type="KEGG" id="trs:Terro_0418"/>
<dbReference type="Pfam" id="PF00534">
    <property type="entry name" value="Glycos_transf_1"/>
    <property type="match status" value="1"/>
</dbReference>
<dbReference type="Proteomes" id="UP000006056">
    <property type="component" value="Chromosome"/>
</dbReference>
<sequence length="388" mass="43668">MKIIQATFGVFHHFELARELDRRGHLERIYSTFPWKRLEREGVPHDKVETFPWMHTPQVMLQSRNLLPQALKRFCNYRVATTLDTWMSRRMPPCDALIALSGAGLKAGRLLQSRGGIFLCDRGSTHHAYQTNILREEHRIWNVPYPTYDPRVEPREIEIYHQADGVVVPSNVCRDSFLQHGLAPERVHVIPYGVRLENFRPDGAPPAGPDATFEVLFVGSVSLRKGIPYLLKAFAALPHTNKRLLIIGGLDPSFAPLLATLPQENVEFLGTMPQPKLIPYMSRSHVMVLPSIEEGLALVQGQAMACGCPVIASVATGSADLFTDGVEGFIIPMRSVDEIVDRLQRFVDDPTLRDRMSTAALARVQSIGGWREYGDHWENLLHRLTGKA</sequence>
<proteinExistence type="predicted"/>